<name>A0A5A7NR53_9MICC</name>
<evidence type="ECO:0000259" key="7">
    <source>
        <dbReference type="Pfam" id="PF00155"/>
    </source>
</evidence>
<dbReference type="EC" id="2.6.1.57" evidence="5"/>
<dbReference type="PANTHER" id="PTHR43643">
    <property type="entry name" value="HISTIDINOL-PHOSPHATE AMINOTRANSFERASE 2"/>
    <property type="match status" value="1"/>
</dbReference>
<dbReference type="EMBL" id="BKDJ01000006">
    <property type="protein sequence ID" value="GER23026.1"/>
    <property type="molecule type" value="Genomic_DNA"/>
</dbReference>
<evidence type="ECO:0000256" key="3">
    <source>
        <dbReference type="ARBA" id="ARBA00022679"/>
    </source>
</evidence>
<feature type="domain" description="Aminotransferase class I/classII large" evidence="7">
    <location>
        <begin position="47"/>
        <end position="362"/>
    </location>
</feature>
<comment type="caution">
    <text evidence="8">The sequence shown here is derived from an EMBL/GenBank/DDBJ whole genome shotgun (WGS) entry which is preliminary data.</text>
</comment>
<dbReference type="NCBIfam" id="NF002878">
    <property type="entry name" value="PRK03321.1"/>
    <property type="match status" value="1"/>
</dbReference>
<evidence type="ECO:0000313" key="8">
    <source>
        <dbReference type="EMBL" id="GER23026.1"/>
    </source>
</evidence>
<dbReference type="SUPFAM" id="SSF53383">
    <property type="entry name" value="PLP-dependent transferases"/>
    <property type="match status" value="1"/>
</dbReference>
<dbReference type="GO" id="GO:0030170">
    <property type="term" value="F:pyridoxal phosphate binding"/>
    <property type="evidence" value="ECO:0007669"/>
    <property type="project" value="UniProtKB-UniRule"/>
</dbReference>
<dbReference type="InterPro" id="IPR024892">
    <property type="entry name" value="ArAT"/>
</dbReference>
<dbReference type="InterPro" id="IPR004839">
    <property type="entry name" value="Aminotransferase_I/II_large"/>
</dbReference>
<dbReference type="RefSeq" id="WP_149956632.1">
    <property type="nucleotide sequence ID" value="NZ_BKDJ01000006.1"/>
</dbReference>
<keyword evidence="2 5" id="KW-0032">Aminotransferase</keyword>
<accession>A0A5A7NR53</accession>
<dbReference type="Pfam" id="PF00155">
    <property type="entry name" value="Aminotran_1_2"/>
    <property type="match status" value="1"/>
</dbReference>
<comment type="catalytic activity">
    <reaction evidence="5">
        <text>an aromatic L-alpha-amino acid + 2-oxoglutarate = an aromatic oxo-acid + L-glutamate</text>
        <dbReference type="Rhea" id="RHEA:17533"/>
        <dbReference type="ChEBI" id="CHEBI:16810"/>
        <dbReference type="ChEBI" id="CHEBI:29985"/>
        <dbReference type="ChEBI" id="CHEBI:73309"/>
        <dbReference type="ChEBI" id="CHEBI:84824"/>
        <dbReference type="EC" id="2.6.1.57"/>
    </reaction>
</comment>
<dbReference type="InterPro" id="IPR050106">
    <property type="entry name" value="HistidinolP_aminotransfase"/>
</dbReference>
<sequence length="375" mass="39427">MTTTGSARTPTPARIAESGGPALREVVSRLPGYVAGRRAASVLTAALASNESHEEPLPSVLEAVLQGAGGINRYPDIAAVGLRERIAAFVEADAAEVAVGPGSVGVLQQILAATCGPGDEVVFAWRSFEAYPILVSLTGATPVPVPLGSDEGHDLEAMLGAVTERTRVVMVCSPNNPTGVAVRHDALARFVAAVPSSVLVLVDEAYVEYVGDDAGRLDALGLFRAHANVCVLRTFSKAYGLAGLRVGYAVAHRPLAEGLRRVALPFGVNSLAQRAAIASLDAAEEVRERAAAVGRERRRVTGALRQAGWDVPESRANFIWLRAEDRLRSALAEAFDRADVLVRAYDGDGIRITLADPETNGRVLAILGDRSAFPA</sequence>
<dbReference type="OrthoDB" id="9809616at2"/>
<comment type="function">
    <text evidence="5">Aminotransferase that catalyzes the conversion of aromatic amino acids and 2-oxoglutarate into corresponding aromatic oxo acids and L-glutamate.</text>
</comment>
<dbReference type="Proteomes" id="UP000325307">
    <property type="component" value="Unassembled WGS sequence"/>
</dbReference>
<evidence type="ECO:0000256" key="6">
    <source>
        <dbReference type="RuleBase" id="RU003693"/>
    </source>
</evidence>
<dbReference type="Gene3D" id="3.90.1150.10">
    <property type="entry name" value="Aspartate Aminotransferase, domain 1"/>
    <property type="match status" value="1"/>
</dbReference>
<evidence type="ECO:0000256" key="5">
    <source>
        <dbReference type="HAMAP-Rule" id="MF_01513"/>
    </source>
</evidence>
<dbReference type="InterPro" id="IPR001917">
    <property type="entry name" value="Aminotrans_II_pyridoxalP_BS"/>
</dbReference>
<evidence type="ECO:0000256" key="4">
    <source>
        <dbReference type="ARBA" id="ARBA00022898"/>
    </source>
</evidence>
<dbReference type="CDD" id="cd00609">
    <property type="entry name" value="AAT_like"/>
    <property type="match status" value="1"/>
</dbReference>
<dbReference type="Gene3D" id="3.40.640.10">
    <property type="entry name" value="Type I PLP-dependent aspartate aminotransferase-like (Major domain)"/>
    <property type="match status" value="1"/>
</dbReference>
<dbReference type="HAMAP" id="MF_01513">
    <property type="entry name" value="Phe_aminotrans_2"/>
    <property type="match status" value="1"/>
</dbReference>
<comment type="similarity">
    <text evidence="5 6">Belongs to the class-II pyridoxal-phosphate-dependent aminotransferase family.</text>
</comment>
<comment type="cofactor">
    <cofactor evidence="1 5 6">
        <name>pyridoxal 5'-phosphate</name>
        <dbReference type="ChEBI" id="CHEBI:597326"/>
    </cofactor>
</comment>
<protein>
    <recommendedName>
        <fullName evidence="5">Aromatic amino acid aminotransferase</fullName>
        <shortName evidence="5">ArAT</shortName>
        <ecNumber evidence="5">2.6.1.57</ecNumber>
    </recommendedName>
</protein>
<dbReference type="AlphaFoldDB" id="A0A5A7NR53"/>
<comment type="subunit">
    <text evidence="5">Homodimer.</text>
</comment>
<dbReference type="GO" id="GO:0008793">
    <property type="term" value="F:aromatic-amino-acid transaminase activity"/>
    <property type="evidence" value="ECO:0007669"/>
    <property type="project" value="UniProtKB-UniRule"/>
</dbReference>
<evidence type="ECO:0000256" key="1">
    <source>
        <dbReference type="ARBA" id="ARBA00001933"/>
    </source>
</evidence>
<keyword evidence="9" id="KW-1185">Reference proteome</keyword>
<evidence type="ECO:0000256" key="2">
    <source>
        <dbReference type="ARBA" id="ARBA00022576"/>
    </source>
</evidence>
<proteinExistence type="inferred from homology"/>
<organism evidence="8 9">
    <name type="scientific">Zafaria cholistanensis</name>
    <dbReference type="NCBI Taxonomy" id="1682741"/>
    <lineage>
        <taxon>Bacteria</taxon>
        <taxon>Bacillati</taxon>
        <taxon>Actinomycetota</taxon>
        <taxon>Actinomycetes</taxon>
        <taxon>Micrococcales</taxon>
        <taxon>Micrococcaceae</taxon>
        <taxon>Zafaria</taxon>
    </lineage>
</organism>
<keyword evidence="3 5" id="KW-0808">Transferase</keyword>
<dbReference type="PROSITE" id="PS00599">
    <property type="entry name" value="AA_TRANSFER_CLASS_2"/>
    <property type="match status" value="1"/>
</dbReference>
<reference evidence="8 9" key="1">
    <citation type="submission" date="2019-09" db="EMBL/GenBank/DDBJ databases">
        <title>Arthrobacter zafarii sp. nov., a moderately thermotolerant and halotolerant actinobacterium isolated from Cholistan desert soil of Pakistan.</title>
        <authorList>
            <person name="Amin A."/>
            <person name="Ahmed I."/>
            <person name="Khalid N."/>
            <person name="Schumann P."/>
            <person name="Busse H.J."/>
            <person name="Khan I.U."/>
            <person name="Li S."/>
            <person name="Li W.J."/>
        </authorList>
    </citation>
    <scope>NUCLEOTIDE SEQUENCE [LARGE SCALE GENOMIC DNA]</scope>
    <source>
        <strain evidence="8 9">NCCP-1664</strain>
    </source>
</reference>
<dbReference type="InterPro" id="IPR015424">
    <property type="entry name" value="PyrdxlP-dep_Trfase"/>
</dbReference>
<dbReference type="InterPro" id="IPR015421">
    <property type="entry name" value="PyrdxlP-dep_Trfase_major"/>
</dbReference>
<dbReference type="PANTHER" id="PTHR43643:SF3">
    <property type="entry name" value="HISTIDINOL-PHOSPHATE AMINOTRANSFERASE"/>
    <property type="match status" value="1"/>
</dbReference>
<keyword evidence="4 5" id="KW-0663">Pyridoxal phosphate</keyword>
<evidence type="ECO:0000313" key="9">
    <source>
        <dbReference type="Proteomes" id="UP000325307"/>
    </source>
</evidence>
<gene>
    <name evidence="8" type="primary">pat_2</name>
    <name evidence="5" type="synonym">pat</name>
    <name evidence="8" type="ORF">NCCP1664_15220</name>
</gene>
<feature type="modified residue" description="N6-(pyridoxal phosphate)lysine" evidence="5">
    <location>
        <position position="237"/>
    </location>
</feature>
<dbReference type="InterPro" id="IPR015422">
    <property type="entry name" value="PyrdxlP-dep_Trfase_small"/>
</dbReference>